<feature type="compositionally biased region" description="Low complexity" evidence="1">
    <location>
        <begin position="406"/>
        <end position="431"/>
    </location>
</feature>
<dbReference type="Proteomes" id="UP000807342">
    <property type="component" value="Unassembled WGS sequence"/>
</dbReference>
<feature type="compositionally biased region" description="Polar residues" evidence="1">
    <location>
        <begin position="266"/>
        <end position="283"/>
    </location>
</feature>
<dbReference type="EMBL" id="MU151067">
    <property type="protein sequence ID" value="KAF9452865.1"/>
    <property type="molecule type" value="Genomic_DNA"/>
</dbReference>
<keyword evidence="3" id="KW-1185">Reference proteome</keyword>
<feature type="compositionally biased region" description="Low complexity" evidence="1">
    <location>
        <begin position="135"/>
        <end position="146"/>
    </location>
</feature>
<evidence type="ECO:0000256" key="1">
    <source>
        <dbReference type="SAM" id="MobiDB-lite"/>
    </source>
</evidence>
<organism evidence="2 3">
    <name type="scientific">Macrolepiota fuliginosa MF-IS2</name>
    <dbReference type="NCBI Taxonomy" id="1400762"/>
    <lineage>
        <taxon>Eukaryota</taxon>
        <taxon>Fungi</taxon>
        <taxon>Dikarya</taxon>
        <taxon>Basidiomycota</taxon>
        <taxon>Agaricomycotina</taxon>
        <taxon>Agaricomycetes</taxon>
        <taxon>Agaricomycetidae</taxon>
        <taxon>Agaricales</taxon>
        <taxon>Agaricineae</taxon>
        <taxon>Agaricaceae</taxon>
        <taxon>Macrolepiota</taxon>
    </lineage>
</organism>
<name>A0A9P5XLC9_9AGAR</name>
<protein>
    <submittedName>
        <fullName evidence="2">Uncharacterized protein</fullName>
    </submittedName>
</protein>
<gene>
    <name evidence="2" type="ORF">P691DRAFT_803147</name>
</gene>
<feature type="compositionally biased region" description="Polar residues" evidence="1">
    <location>
        <begin position="446"/>
        <end position="455"/>
    </location>
</feature>
<feature type="region of interest" description="Disordered" evidence="1">
    <location>
        <begin position="497"/>
        <end position="521"/>
    </location>
</feature>
<proteinExistence type="predicted"/>
<evidence type="ECO:0000313" key="3">
    <source>
        <dbReference type="Proteomes" id="UP000807342"/>
    </source>
</evidence>
<feature type="region of interest" description="Disordered" evidence="1">
    <location>
        <begin position="390"/>
        <end position="478"/>
    </location>
</feature>
<sequence length="840" mass="91161">MSQPPANENVTKNNDRLFSIYEAHLETPNVKDYAGTVAKLAAWLGDSKAYYHAARPRIVKLLVTAQKTLRGIVGEPLDMDIPFTPARHLQHPLTASYVKLVQAIAPFRDLFVESHLKDAITHLLQPVEGISLPSTSTSSLASSISPQSPPPVPSSVSSVRGTPRSAQGAKLTGSSSAVAQSHSSGNAQMQDDKAQKVRVMPQERQVMVGRQKEVVTESSPHKTPLQHSVTTTIADPVKSTTIRKSPSPEIVFLGMSRNSAAERDVSASTIPSNLSPLNASETTQASKQPAKVKPKKKRRVDIAAFVQSDLQDFKEKQAQAHQPLELVSPIKKEPEVEQVPSGVSIEQVDGGVPPTAQTSIEQPIATQPPQIPSNPMISVQTPLVQAYALPTPQSPTFSKAPGHPAVQQQSSTTPTVTLKPSSNSQTSSVSSPTAPGQPGYKYAPTQMPQAFSQPQTHRDSICISVSPPPPSIPPSSLRVAPLLRSGSQVTDLAQVGPSNVQPAAQDQFQSPTSDLQARTQPLSHNLTNPPQGIHLSLSMSPVVGAPYPNDSSILLPQHITQTEEKELSRTQVPRPLMIPEDSKLGRLFKLYEEYSSAKAAGADDTSEDAIIFDGTMDKEAPNSAGLVDDIATLDLAAQDSERWFQVIAFAPGHARDACMEFSFDLTQPDMKPISKWLNRETLRVKELRTSICLSLGCYSSQELNKCLEKMDSVTDAHTTKTVASLASAWPQNGGLMINVSFGGSRKHLPLAPPLVVTRDGFFDISEFAAPGSNSIFIHQRQKDFTDYTFVLQAHNPTFKQLQEVVEHRKMEVEWNDWLVDITRPLENNVSSRALAPDMLV</sequence>
<feature type="region of interest" description="Disordered" evidence="1">
    <location>
        <begin position="210"/>
        <end position="229"/>
    </location>
</feature>
<comment type="caution">
    <text evidence="2">The sequence shown here is derived from an EMBL/GenBank/DDBJ whole genome shotgun (WGS) entry which is preliminary data.</text>
</comment>
<feature type="region of interest" description="Disordered" evidence="1">
    <location>
        <begin position="135"/>
        <end position="196"/>
    </location>
</feature>
<reference evidence="2" key="1">
    <citation type="submission" date="2020-11" db="EMBL/GenBank/DDBJ databases">
        <authorList>
            <consortium name="DOE Joint Genome Institute"/>
            <person name="Ahrendt S."/>
            <person name="Riley R."/>
            <person name="Andreopoulos W."/>
            <person name="Labutti K."/>
            <person name="Pangilinan J."/>
            <person name="Ruiz-Duenas F.J."/>
            <person name="Barrasa J.M."/>
            <person name="Sanchez-Garcia M."/>
            <person name="Camarero S."/>
            <person name="Miyauchi S."/>
            <person name="Serrano A."/>
            <person name="Linde D."/>
            <person name="Babiker R."/>
            <person name="Drula E."/>
            <person name="Ayuso-Fernandez I."/>
            <person name="Pacheco R."/>
            <person name="Padilla G."/>
            <person name="Ferreira P."/>
            <person name="Barriuso J."/>
            <person name="Kellner H."/>
            <person name="Castanera R."/>
            <person name="Alfaro M."/>
            <person name="Ramirez L."/>
            <person name="Pisabarro A.G."/>
            <person name="Kuo A."/>
            <person name="Tritt A."/>
            <person name="Lipzen A."/>
            <person name="He G."/>
            <person name="Yan M."/>
            <person name="Ng V."/>
            <person name="Cullen D."/>
            <person name="Martin F."/>
            <person name="Rosso M.-N."/>
            <person name="Henrissat B."/>
            <person name="Hibbett D."/>
            <person name="Martinez A.T."/>
            <person name="Grigoriev I.V."/>
        </authorList>
    </citation>
    <scope>NUCLEOTIDE SEQUENCE</scope>
    <source>
        <strain evidence="2">MF-IS2</strain>
    </source>
</reference>
<feature type="region of interest" description="Disordered" evidence="1">
    <location>
        <begin position="263"/>
        <end position="296"/>
    </location>
</feature>
<accession>A0A9P5XLC9</accession>
<dbReference type="AlphaFoldDB" id="A0A9P5XLC9"/>
<feature type="compositionally biased region" description="Low complexity" evidence="1">
    <location>
        <begin position="174"/>
        <end position="184"/>
    </location>
</feature>
<dbReference type="OrthoDB" id="3040699at2759"/>
<evidence type="ECO:0000313" key="2">
    <source>
        <dbReference type="EMBL" id="KAF9452865.1"/>
    </source>
</evidence>